<evidence type="ECO:0000259" key="3">
    <source>
        <dbReference type="Pfam" id="PF01170"/>
    </source>
</evidence>
<name>A0A146KDM1_9EUKA</name>
<dbReference type="InterPro" id="IPR002052">
    <property type="entry name" value="DNA_methylase_N6_adenine_CS"/>
</dbReference>
<keyword evidence="2" id="KW-0808">Transferase</keyword>
<keyword evidence="1 4" id="KW-0489">Methyltransferase</keyword>
<dbReference type="PIRSF" id="PIRSF017259">
    <property type="entry name" value="tRNA_mtfrase_TRM11"/>
    <property type="match status" value="1"/>
</dbReference>
<dbReference type="PANTHER" id="PTHR13370">
    <property type="entry name" value="RNA METHYLASE-RELATED"/>
    <property type="match status" value="1"/>
</dbReference>
<accession>A0A146KDM1</accession>
<dbReference type="Pfam" id="PF01170">
    <property type="entry name" value="UPF0020"/>
    <property type="match status" value="1"/>
</dbReference>
<evidence type="ECO:0000256" key="2">
    <source>
        <dbReference type="ARBA" id="ARBA00022679"/>
    </source>
</evidence>
<dbReference type="EMBL" id="GDID01002821">
    <property type="protein sequence ID" value="JAP93785.1"/>
    <property type="molecule type" value="Transcribed_RNA"/>
</dbReference>
<dbReference type="SUPFAM" id="SSF53335">
    <property type="entry name" value="S-adenosyl-L-methionine-dependent methyltransferases"/>
    <property type="match status" value="1"/>
</dbReference>
<dbReference type="PANTHER" id="PTHR13370:SF3">
    <property type="entry name" value="TRNA (GUANINE(10)-N2)-METHYLTRANSFERASE HOMOLOG"/>
    <property type="match status" value="1"/>
</dbReference>
<dbReference type="InterPro" id="IPR000241">
    <property type="entry name" value="RlmKL-like_Mtase"/>
</dbReference>
<reference evidence="4" key="1">
    <citation type="submission" date="2015-07" db="EMBL/GenBank/DDBJ databases">
        <title>Adaptation to a free-living lifestyle via gene acquisitions in the diplomonad Trepomonas sp. PC1.</title>
        <authorList>
            <person name="Xu F."/>
            <person name="Jerlstrom-Hultqvist J."/>
            <person name="Kolisko M."/>
            <person name="Simpson A.G.B."/>
            <person name="Roger A.J."/>
            <person name="Svard S.G."/>
            <person name="Andersson J.O."/>
        </authorList>
    </citation>
    <scope>NUCLEOTIDE SEQUENCE</scope>
    <source>
        <strain evidence="4">PC1</strain>
    </source>
</reference>
<feature type="domain" description="Ribosomal RNA large subunit methyltransferase K/L-like methyltransferase" evidence="3">
    <location>
        <begin position="199"/>
        <end position="327"/>
    </location>
</feature>
<sequence>KHLNMDEQIQKVQQYLNNDKIVYYINFGGLYFENFHVPELLSVCSRNSIQIQIVEPYFAPILFFISNDLTQELLSQICNQCTQVMYYGQVASISNKIDDEPHPKCKQLIDNFYSEPLTFSMQSNIIGDVFQHETKLHHLSQIQQKSGFIAPKANLSNPQSHLQLIYDLQSDPTIFIFGFRIASTEKPMRKFINDFALPKRKFLGPTSMDNELAMIMCNLAQIKAGDFVYDPFCGTCSILVAATSVGAQCYGGDFDIKILRGKDTTYVDSFNQYKLPIPDLNWQDISKPAIYKKNFFDAIICDPPYMIRAGSRKSSQGKNDKFAQDTEVQTAKELYLQLVKLASQLLRVGGRAVFWLAVPLGDFDESDLIQCEGMKIEWFPLQKLSSKYGRRLICYLKQKEEVGECRYMKEILCFDKIRELVGLE</sequence>
<dbReference type="CDD" id="cd02440">
    <property type="entry name" value="AdoMet_MTases"/>
    <property type="match status" value="1"/>
</dbReference>
<dbReference type="GO" id="GO:0003676">
    <property type="term" value="F:nucleic acid binding"/>
    <property type="evidence" value="ECO:0007669"/>
    <property type="project" value="InterPro"/>
</dbReference>
<feature type="non-terminal residue" evidence="4">
    <location>
        <position position="1"/>
    </location>
</feature>
<dbReference type="AlphaFoldDB" id="A0A146KDM1"/>
<protein>
    <submittedName>
        <fullName evidence="4">Putative RNA methylase</fullName>
    </submittedName>
</protein>
<proteinExistence type="predicted"/>
<dbReference type="PROSITE" id="PS00092">
    <property type="entry name" value="N6_MTASE"/>
    <property type="match status" value="1"/>
</dbReference>
<evidence type="ECO:0000256" key="1">
    <source>
        <dbReference type="ARBA" id="ARBA00022603"/>
    </source>
</evidence>
<dbReference type="GO" id="GO:0043527">
    <property type="term" value="C:tRNA methyltransferase complex"/>
    <property type="evidence" value="ECO:0007669"/>
    <property type="project" value="UniProtKB-ARBA"/>
</dbReference>
<dbReference type="PRINTS" id="PR00507">
    <property type="entry name" value="N12N6MTFRASE"/>
</dbReference>
<dbReference type="GO" id="GO:0032259">
    <property type="term" value="P:methylation"/>
    <property type="evidence" value="ECO:0007669"/>
    <property type="project" value="UniProtKB-KW"/>
</dbReference>
<dbReference type="GO" id="GO:0008168">
    <property type="term" value="F:methyltransferase activity"/>
    <property type="evidence" value="ECO:0007669"/>
    <property type="project" value="UniProtKB-KW"/>
</dbReference>
<dbReference type="Gene3D" id="3.40.50.150">
    <property type="entry name" value="Vaccinia Virus protein VP39"/>
    <property type="match status" value="1"/>
</dbReference>
<evidence type="ECO:0000313" key="4">
    <source>
        <dbReference type="EMBL" id="JAP93785.1"/>
    </source>
</evidence>
<dbReference type="InterPro" id="IPR029063">
    <property type="entry name" value="SAM-dependent_MTases_sf"/>
</dbReference>
<dbReference type="GO" id="GO:0005737">
    <property type="term" value="C:cytoplasm"/>
    <property type="evidence" value="ECO:0007669"/>
    <property type="project" value="TreeGrafter"/>
</dbReference>
<gene>
    <name evidence="4" type="ORF">TPC1_13787</name>
</gene>
<organism evidence="4">
    <name type="scientific">Trepomonas sp. PC1</name>
    <dbReference type="NCBI Taxonomy" id="1076344"/>
    <lineage>
        <taxon>Eukaryota</taxon>
        <taxon>Metamonada</taxon>
        <taxon>Diplomonadida</taxon>
        <taxon>Hexamitidae</taxon>
        <taxon>Hexamitinae</taxon>
        <taxon>Trepomonas</taxon>
    </lineage>
</organism>